<dbReference type="AlphaFoldDB" id="A0A6J4S0U8"/>
<feature type="compositionally biased region" description="Basic residues" evidence="1">
    <location>
        <begin position="293"/>
        <end position="317"/>
    </location>
</feature>
<protein>
    <submittedName>
        <fullName evidence="2">GH31</fullName>
        <ecNumber evidence="2">3.2.1.20</ecNumber>
    </submittedName>
</protein>
<name>A0A6J4S0U8_9ACTN</name>
<feature type="region of interest" description="Disordered" evidence="1">
    <location>
        <begin position="117"/>
        <end position="152"/>
    </location>
</feature>
<feature type="compositionally biased region" description="Basic residues" evidence="1">
    <location>
        <begin position="225"/>
        <end position="238"/>
    </location>
</feature>
<dbReference type="GO" id="GO:0004558">
    <property type="term" value="F:alpha-1,4-glucosidase activity"/>
    <property type="evidence" value="ECO:0007669"/>
    <property type="project" value="UniProtKB-EC"/>
</dbReference>
<dbReference type="EMBL" id="CADCVL010000251">
    <property type="protein sequence ID" value="CAA9481976.1"/>
    <property type="molecule type" value="Genomic_DNA"/>
</dbReference>
<proteinExistence type="predicted"/>
<reference evidence="2" key="1">
    <citation type="submission" date="2020-02" db="EMBL/GenBank/DDBJ databases">
        <authorList>
            <person name="Meier V. D."/>
        </authorList>
    </citation>
    <scope>NUCLEOTIDE SEQUENCE</scope>
    <source>
        <strain evidence="2">AVDCRST_MAG65</strain>
    </source>
</reference>
<feature type="region of interest" description="Disordered" evidence="1">
    <location>
        <begin position="164"/>
        <end position="361"/>
    </location>
</feature>
<feature type="compositionally biased region" description="Basic and acidic residues" evidence="1">
    <location>
        <begin position="254"/>
        <end position="276"/>
    </location>
</feature>
<organism evidence="2">
    <name type="scientific">uncultured Solirubrobacteraceae bacterium</name>
    <dbReference type="NCBI Taxonomy" id="1162706"/>
    <lineage>
        <taxon>Bacteria</taxon>
        <taxon>Bacillati</taxon>
        <taxon>Actinomycetota</taxon>
        <taxon>Thermoleophilia</taxon>
        <taxon>Solirubrobacterales</taxon>
        <taxon>Solirubrobacteraceae</taxon>
        <taxon>environmental samples</taxon>
    </lineage>
</organism>
<feature type="compositionally biased region" description="Low complexity" evidence="1">
    <location>
        <begin position="211"/>
        <end position="224"/>
    </location>
</feature>
<accession>A0A6J4S0U8</accession>
<feature type="compositionally biased region" description="Basic residues" evidence="1">
    <location>
        <begin position="181"/>
        <end position="195"/>
    </location>
</feature>
<feature type="compositionally biased region" description="Basic and acidic residues" evidence="1">
    <location>
        <begin position="348"/>
        <end position="360"/>
    </location>
</feature>
<feature type="non-terminal residue" evidence="2">
    <location>
        <position position="380"/>
    </location>
</feature>
<keyword evidence="2" id="KW-0378">Hydrolase</keyword>
<gene>
    <name evidence="2" type="ORF">AVDCRST_MAG65-1496</name>
</gene>
<dbReference type="EC" id="3.2.1.20" evidence="2"/>
<sequence>DVCSSDLALRPRPALTWPLPQPVRAPHGDGHHRGPAQRDAGPAHVRPLPRRVRRHPALCGQLDGRQPLPLGSPVAEHPDGHGLRRLGPGLRRRRRRRVPWALQCRAVPALDAVRGPDAVLPQPLRDRQRRPVRLVLGRGGPRPRPRRHRAAIPAVALHLRRLRPGLGDRCSGPASAGVRSSVRRRRARHRRRVPARARPPSRSGRRRRPDGTPGLPPRGRLVRLAQRRVGRRHPIRARGHPDGPHPHVRPGRRGHPDVAGRAALDRRPSSRSDRAARVRARRRRNARVDAPGRRRPHHRGGGGRSPPHHLHGHARRRHGEDRSAGGRERLPRVRTRGVPPRRPRRCARGGEPRGRADRGGRSWLRPAEFRSGLQRRIRLL</sequence>
<feature type="region of interest" description="Disordered" evidence="1">
    <location>
        <begin position="64"/>
        <end position="90"/>
    </location>
</feature>
<feature type="compositionally biased region" description="Basic residues" evidence="1">
    <location>
        <begin position="332"/>
        <end position="347"/>
    </location>
</feature>
<feature type="region of interest" description="Disordered" evidence="1">
    <location>
        <begin position="13"/>
        <end position="50"/>
    </location>
</feature>
<feature type="non-terminal residue" evidence="2">
    <location>
        <position position="1"/>
    </location>
</feature>
<feature type="compositionally biased region" description="Basic residues" evidence="1">
    <location>
        <begin position="141"/>
        <end position="150"/>
    </location>
</feature>
<feature type="compositionally biased region" description="Basic and acidic residues" evidence="1">
    <location>
        <begin position="318"/>
        <end position="331"/>
    </location>
</feature>
<keyword evidence="2" id="KW-0326">Glycosidase</keyword>
<evidence type="ECO:0000256" key="1">
    <source>
        <dbReference type="SAM" id="MobiDB-lite"/>
    </source>
</evidence>
<evidence type="ECO:0000313" key="2">
    <source>
        <dbReference type="EMBL" id="CAA9481976.1"/>
    </source>
</evidence>